<protein>
    <submittedName>
        <fullName evidence="1">Uncharacterized protein</fullName>
    </submittedName>
</protein>
<reference evidence="1 2" key="1">
    <citation type="submission" date="2018-02" db="EMBL/GenBank/DDBJ databases">
        <title>The genomes of Aspergillus section Nigri reveals drivers in fungal speciation.</title>
        <authorList>
            <consortium name="DOE Joint Genome Institute"/>
            <person name="Vesth T.C."/>
            <person name="Nybo J."/>
            <person name="Theobald S."/>
            <person name="Brandl J."/>
            <person name="Frisvad J.C."/>
            <person name="Nielsen K.F."/>
            <person name="Lyhne E.K."/>
            <person name="Kogle M.E."/>
            <person name="Kuo A."/>
            <person name="Riley R."/>
            <person name="Clum A."/>
            <person name="Nolan M."/>
            <person name="Lipzen A."/>
            <person name="Salamov A."/>
            <person name="Henrissat B."/>
            <person name="Wiebenga A."/>
            <person name="De vries R.P."/>
            <person name="Grigoriev I.V."/>
            <person name="Mortensen U.H."/>
            <person name="Andersen M.R."/>
            <person name="Baker S.E."/>
        </authorList>
    </citation>
    <scope>NUCLEOTIDE SEQUENCE [LARGE SCALE GENOMIC DNA]</scope>
    <source>
        <strain evidence="1 2">CBS 313.89</strain>
    </source>
</reference>
<dbReference type="Proteomes" id="UP000249789">
    <property type="component" value="Unassembled WGS sequence"/>
</dbReference>
<keyword evidence="2" id="KW-1185">Reference proteome</keyword>
<dbReference type="GeneID" id="63861448"/>
<gene>
    <name evidence="1" type="ORF">BO72DRAFT_445678</name>
</gene>
<evidence type="ECO:0000313" key="2">
    <source>
        <dbReference type="Proteomes" id="UP000249789"/>
    </source>
</evidence>
<dbReference type="AlphaFoldDB" id="A0A8G1RX15"/>
<dbReference type="OrthoDB" id="4443452at2759"/>
<accession>A0A8G1RX15</accession>
<dbReference type="VEuPathDB" id="FungiDB:BO72DRAFT_445678"/>
<organism evidence="1 2">
    <name type="scientific">Aspergillus fijiensis CBS 313.89</name>
    <dbReference type="NCBI Taxonomy" id="1448319"/>
    <lineage>
        <taxon>Eukaryota</taxon>
        <taxon>Fungi</taxon>
        <taxon>Dikarya</taxon>
        <taxon>Ascomycota</taxon>
        <taxon>Pezizomycotina</taxon>
        <taxon>Eurotiomycetes</taxon>
        <taxon>Eurotiomycetidae</taxon>
        <taxon>Eurotiales</taxon>
        <taxon>Aspergillaceae</taxon>
        <taxon>Aspergillus</taxon>
    </lineage>
</organism>
<name>A0A8G1RX15_9EURO</name>
<dbReference type="RefSeq" id="XP_040803863.1">
    <property type="nucleotide sequence ID" value="XM_040944115.1"/>
</dbReference>
<dbReference type="EMBL" id="KZ824631">
    <property type="protein sequence ID" value="RAK79853.1"/>
    <property type="molecule type" value="Genomic_DNA"/>
</dbReference>
<sequence length="145" mass="15952">MVTAIVDKVQAARAVVPSADLVKKCTTALRWAQAARLTDLVGDVTADALTGERTKAFIDNFENIEPKSVTRALGIDETGSETRAIEFEDLDYEGTSGGDADQLAEFMAWTETTPSKKTWPSHRRHREWALLYGEKATIMETACSN</sequence>
<proteinExistence type="predicted"/>
<evidence type="ECO:0000313" key="1">
    <source>
        <dbReference type="EMBL" id="RAK79853.1"/>
    </source>
</evidence>